<protein>
    <submittedName>
        <fullName evidence="3">Uncharacterized protein</fullName>
    </submittedName>
</protein>
<keyword evidence="1" id="KW-0175">Coiled coil</keyword>
<keyword evidence="4" id="KW-1185">Reference proteome</keyword>
<reference evidence="3 4" key="1">
    <citation type="submission" date="2021-03" db="EMBL/GenBank/DDBJ databases">
        <title>Sneathiella sp. CAU 1612 isolated from Kang Won-do.</title>
        <authorList>
            <person name="Kim W."/>
        </authorList>
    </citation>
    <scope>NUCLEOTIDE SEQUENCE [LARGE SCALE GENOMIC DNA]</scope>
    <source>
        <strain evidence="3 4">CAU 1612</strain>
    </source>
</reference>
<dbReference type="Proteomes" id="UP000664761">
    <property type="component" value="Unassembled WGS sequence"/>
</dbReference>
<sequence length="241" mass="28310">MSFARHNRGRPLFSQADIVSARERALLAENKQLRERNLRLKNAMLTLVERIETQLPYLKENTATFEQSRTSYSNRESRNEQAYRERSQRYRYTPPPKMEVYETFEEPIQFGEPAPEMRFGTKGSPRQDRATASSSQATEDVASDYFISPELAQEEIDILKSPTRNRTRQRPTQRETVDVVDLHPAKENDTEAAEWYEAGSASQSEIPAFEFPEEEDIIDIDFERRETLRAAMRRRVNRLRW</sequence>
<dbReference type="EMBL" id="JAFLNC010000001">
    <property type="protein sequence ID" value="MBO0332280.1"/>
    <property type="molecule type" value="Genomic_DNA"/>
</dbReference>
<evidence type="ECO:0000313" key="3">
    <source>
        <dbReference type="EMBL" id="MBO0332280.1"/>
    </source>
</evidence>
<name>A0ABS3F190_9PROT</name>
<feature type="region of interest" description="Disordered" evidence="2">
    <location>
        <begin position="62"/>
        <end position="93"/>
    </location>
</feature>
<evidence type="ECO:0000313" key="4">
    <source>
        <dbReference type="Proteomes" id="UP000664761"/>
    </source>
</evidence>
<accession>A0ABS3F190</accession>
<gene>
    <name evidence="3" type="ORF">J0X12_01550</name>
</gene>
<feature type="region of interest" description="Disordered" evidence="2">
    <location>
        <begin position="113"/>
        <end position="138"/>
    </location>
</feature>
<evidence type="ECO:0000256" key="1">
    <source>
        <dbReference type="SAM" id="Coils"/>
    </source>
</evidence>
<feature type="compositionally biased region" description="Basic and acidic residues" evidence="2">
    <location>
        <begin position="75"/>
        <end position="88"/>
    </location>
</feature>
<evidence type="ECO:0000256" key="2">
    <source>
        <dbReference type="SAM" id="MobiDB-lite"/>
    </source>
</evidence>
<feature type="coiled-coil region" evidence="1">
    <location>
        <begin position="23"/>
        <end position="50"/>
    </location>
</feature>
<proteinExistence type="predicted"/>
<organism evidence="3 4">
    <name type="scientific">Sneathiella sedimenti</name>
    <dbReference type="NCBI Taxonomy" id="2816034"/>
    <lineage>
        <taxon>Bacteria</taxon>
        <taxon>Pseudomonadati</taxon>
        <taxon>Pseudomonadota</taxon>
        <taxon>Alphaproteobacteria</taxon>
        <taxon>Sneathiellales</taxon>
        <taxon>Sneathiellaceae</taxon>
        <taxon>Sneathiella</taxon>
    </lineage>
</organism>
<comment type="caution">
    <text evidence="3">The sequence shown here is derived from an EMBL/GenBank/DDBJ whole genome shotgun (WGS) entry which is preliminary data.</text>
</comment>
<dbReference type="RefSeq" id="WP_207041310.1">
    <property type="nucleotide sequence ID" value="NZ_JAFLNC010000001.1"/>
</dbReference>
<feature type="compositionally biased region" description="Polar residues" evidence="2">
    <location>
        <begin position="62"/>
        <end position="74"/>
    </location>
</feature>